<evidence type="ECO:0000256" key="1">
    <source>
        <dbReference type="SAM" id="SignalP"/>
    </source>
</evidence>
<feature type="signal peptide" evidence="1">
    <location>
        <begin position="1"/>
        <end position="25"/>
    </location>
</feature>
<proteinExistence type="predicted"/>
<keyword evidence="2" id="KW-1185">Reference proteome</keyword>
<gene>
    <name evidence="3" type="primary">LOC107031487</name>
</gene>
<reference evidence="2" key="1">
    <citation type="journal article" date="2014" name="Nat. Genet.">
        <title>The genome of the stress-tolerant wild tomato species Solanum pennellii.</title>
        <authorList>
            <person name="Bolger A."/>
            <person name="Scossa F."/>
            <person name="Bolger M.E."/>
            <person name="Lanz C."/>
            <person name="Maumus F."/>
            <person name="Tohge T."/>
            <person name="Quesneville H."/>
            <person name="Alseekh S."/>
            <person name="Sorensen I."/>
            <person name="Lichtenstein G."/>
            <person name="Fich E.A."/>
            <person name="Conte M."/>
            <person name="Keller H."/>
            <person name="Schneeberger K."/>
            <person name="Schwacke R."/>
            <person name="Ofner I."/>
            <person name="Vrebalov J."/>
            <person name="Xu Y."/>
            <person name="Osorio S."/>
            <person name="Aflitos S.A."/>
            <person name="Schijlen E."/>
            <person name="Jimenez-Gomez J.M."/>
            <person name="Ryngajllo M."/>
            <person name="Kimura S."/>
            <person name="Kumar R."/>
            <person name="Koenig D."/>
            <person name="Headland L.R."/>
            <person name="Maloof J.N."/>
            <person name="Sinha N."/>
            <person name="van Ham R.C."/>
            <person name="Lankhorst R.K."/>
            <person name="Mao L."/>
            <person name="Vogel A."/>
            <person name="Arsova B."/>
            <person name="Panstruga R."/>
            <person name="Fei Z."/>
            <person name="Rose J.K."/>
            <person name="Zamir D."/>
            <person name="Carrari F."/>
            <person name="Giovannoni J.J."/>
            <person name="Weigel D."/>
            <person name="Usadel B."/>
            <person name="Fernie A.R."/>
        </authorList>
    </citation>
    <scope>NUCLEOTIDE SEQUENCE [LARGE SCALE GENOMIC DNA]</scope>
    <source>
        <strain evidence="2">cv. LA0716</strain>
    </source>
</reference>
<protein>
    <submittedName>
        <fullName evidence="3">Glycine-rich protein 3 short isoform-like</fullName>
    </submittedName>
</protein>
<evidence type="ECO:0000313" key="3">
    <source>
        <dbReference type="RefSeq" id="XP_015088374.1"/>
    </source>
</evidence>
<dbReference type="PANTHER" id="PTHR37389">
    <property type="entry name" value="NODULIN-24"/>
    <property type="match status" value="1"/>
</dbReference>
<feature type="chain" id="PRO_5046961664" evidence="1">
    <location>
        <begin position="26"/>
        <end position="107"/>
    </location>
</feature>
<evidence type="ECO:0000313" key="2">
    <source>
        <dbReference type="Proteomes" id="UP000694930"/>
    </source>
</evidence>
<sequence>MGLKLFILLTLALAIFVTLTSEVAARELVESSTNTVEINKSEMENEVNEAKFPGDGFGGGYGGFMGGGYGGYPGRWYGGGGYCRFGCCRRNFYGDGGCIRCCYPGES</sequence>
<organism evidence="2 3">
    <name type="scientific">Solanum pennellii</name>
    <name type="common">Tomato</name>
    <name type="synonym">Lycopersicon pennellii</name>
    <dbReference type="NCBI Taxonomy" id="28526"/>
    <lineage>
        <taxon>Eukaryota</taxon>
        <taxon>Viridiplantae</taxon>
        <taxon>Streptophyta</taxon>
        <taxon>Embryophyta</taxon>
        <taxon>Tracheophyta</taxon>
        <taxon>Spermatophyta</taxon>
        <taxon>Magnoliopsida</taxon>
        <taxon>eudicotyledons</taxon>
        <taxon>Gunneridae</taxon>
        <taxon>Pentapetalae</taxon>
        <taxon>asterids</taxon>
        <taxon>lamiids</taxon>
        <taxon>Solanales</taxon>
        <taxon>Solanaceae</taxon>
        <taxon>Solanoideae</taxon>
        <taxon>Solaneae</taxon>
        <taxon>Solanum</taxon>
        <taxon>Solanum subgen. Lycopersicon</taxon>
    </lineage>
</organism>
<dbReference type="GeneID" id="107031487"/>
<dbReference type="Proteomes" id="UP000694930">
    <property type="component" value="Chromosome 9"/>
</dbReference>
<keyword evidence="1" id="KW-0732">Signal</keyword>
<name>A0ABM1HP70_SOLPN</name>
<dbReference type="InterPro" id="IPR010800">
    <property type="entry name" value="GRP"/>
</dbReference>
<reference evidence="3" key="2">
    <citation type="submission" date="2025-08" db="UniProtKB">
        <authorList>
            <consortium name="RefSeq"/>
        </authorList>
    </citation>
    <scope>IDENTIFICATION</scope>
</reference>
<dbReference type="PANTHER" id="PTHR37389:SF41">
    <property type="entry name" value="GLYCINE-RICH PROTEIN 3 SHORT ISOFORM-LIKE"/>
    <property type="match status" value="1"/>
</dbReference>
<dbReference type="RefSeq" id="XP_015088374.1">
    <property type="nucleotide sequence ID" value="XM_015232888.2"/>
</dbReference>
<accession>A0ABM1HP70</accession>
<dbReference type="Pfam" id="PF07172">
    <property type="entry name" value="GRP"/>
    <property type="match status" value="1"/>
</dbReference>